<evidence type="ECO:0000256" key="1">
    <source>
        <dbReference type="ARBA" id="ARBA00023002"/>
    </source>
</evidence>
<feature type="domain" description="D-isomer specific 2-hydroxyacid dehydrogenase NAD-binding" evidence="3">
    <location>
        <begin position="106"/>
        <end position="282"/>
    </location>
</feature>
<sequence length="334" mass="36040">MTDPQRHILVALPLTAAQRETLRAAAPGFAYRFTTQETAALADVLWADAILGNVPVEFIRQNRHLAWFQSNFAGPDPYLAPGVLPPDCVITNATGAYGLAISEWMLGMWLALAKDLLLYRDRQRRQAWEPIDRPVRSVAGARVLCVGMGDIGSSFARRAHALGAQVVGVRRRPAPAPAYCLRVVGVDRLDEELPAADVVALSLPGTPQTEGLFDAARLARCKRGAILLNVGRGSAVDNDALAAAVQSGALFGAALDVTDPEPLPPGHPLWGLDNVLITPHISGRFSLPQTLENIVGIFAHNLRLYAAGQPLDNQMSRTQRYVSADTPGRRLTNE</sequence>
<name>A0A9D1Y0Z8_9FIRM</name>
<dbReference type="PANTHER" id="PTHR43333:SF1">
    <property type="entry name" value="D-ISOMER SPECIFIC 2-HYDROXYACID DEHYDROGENASE NAD-BINDING DOMAIN-CONTAINING PROTEIN"/>
    <property type="match status" value="1"/>
</dbReference>
<evidence type="ECO:0000313" key="5">
    <source>
        <dbReference type="Proteomes" id="UP000886751"/>
    </source>
</evidence>
<dbReference type="Gene3D" id="3.40.50.720">
    <property type="entry name" value="NAD(P)-binding Rossmann-like Domain"/>
    <property type="match status" value="2"/>
</dbReference>
<dbReference type="PANTHER" id="PTHR43333">
    <property type="entry name" value="2-HACID_DH_C DOMAIN-CONTAINING PROTEIN"/>
    <property type="match status" value="1"/>
</dbReference>
<dbReference type="GO" id="GO:0051287">
    <property type="term" value="F:NAD binding"/>
    <property type="evidence" value="ECO:0007669"/>
    <property type="project" value="InterPro"/>
</dbReference>
<dbReference type="InterPro" id="IPR036291">
    <property type="entry name" value="NAD(P)-bd_dom_sf"/>
</dbReference>
<comment type="caution">
    <text evidence="4">The sequence shown here is derived from an EMBL/GenBank/DDBJ whole genome shotgun (WGS) entry which is preliminary data.</text>
</comment>
<dbReference type="Pfam" id="PF02826">
    <property type="entry name" value="2-Hacid_dh_C"/>
    <property type="match status" value="1"/>
</dbReference>
<gene>
    <name evidence="4" type="ORF">H9846_06005</name>
</gene>
<keyword evidence="2" id="KW-0520">NAD</keyword>
<proteinExistence type="predicted"/>
<evidence type="ECO:0000256" key="2">
    <source>
        <dbReference type="ARBA" id="ARBA00023027"/>
    </source>
</evidence>
<dbReference type="CDD" id="cd05300">
    <property type="entry name" value="2-Hacid_dh_1"/>
    <property type="match status" value="1"/>
</dbReference>
<evidence type="ECO:0000259" key="3">
    <source>
        <dbReference type="Pfam" id="PF02826"/>
    </source>
</evidence>
<dbReference type="SUPFAM" id="SSF51735">
    <property type="entry name" value="NAD(P)-binding Rossmann-fold domains"/>
    <property type="match status" value="1"/>
</dbReference>
<organism evidence="4 5">
    <name type="scientific">Candidatus Gemmiger excrementipullorum</name>
    <dbReference type="NCBI Taxonomy" id="2838610"/>
    <lineage>
        <taxon>Bacteria</taxon>
        <taxon>Bacillati</taxon>
        <taxon>Bacillota</taxon>
        <taxon>Clostridia</taxon>
        <taxon>Eubacteriales</taxon>
        <taxon>Gemmiger</taxon>
    </lineage>
</organism>
<dbReference type="Proteomes" id="UP000886751">
    <property type="component" value="Unassembled WGS sequence"/>
</dbReference>
<accession>A0A9D1Y0Z8</accession>
<evidence type="ECO:0000313" key="4">
    <source>
        <dbReference type="EMBL" id="HIX94992.1"/>
    </source>
</evidence>
<protein>
    <submittedName>
        <fullName evidence="4">D-2-hydroxyacid dehydrogenase</fullName>
    </submittedName>
</protein>
<dbReference type="AlphaFoldDB" id="A0A9D1Y0Z8"/>
<reference evidence="4" key="1">
    <citation type="journal article" date="2021" name="PeerJ">
        <title>Extensive microbial diversity within the chicken gut microbiome revealed by metagenomics and culture.</title>
        <authorList>
            <person name="Gilroy R."/>
            <person name="Ravi A."/>
            <person name="Getino M."/>
            <person name="Pursley I."/>
            <person name="Horton D.L."/>
            <person name="Alikhan N.F."/>
            <person name="Baker D."/>
            <person name="Gharbi K."/>
            <person name="Hall N."/>
            <person name="Watson M."/>
            <person name="Adriaenssens E.M."/>
            <person name="Foster-Nyarko E."/>
            <person name="Jarju S."/>
            <person name="Secka A."/>
            <person name="Antonio M."/>
            <person name="Oren A."/>
            <person name="Chaudhuri R.R."/>
            <person name="La Ragione R."/>
            <person name="Hildebrand F."/>
            <person name="Pallen M.J."/>
        </authorList>
    </citation>
    <scope>NUCLEOTIDE SEQUENCE</scope>
    <source>
        <strain evidence="4">ChiHecec2B26-7398</strain>
    </source>
</reference>
<reference evidence="4" key="2">
    <citation type="submission" date="2021-04" db="EMBL/GenBank/DDBJ databases">
        <authorList>
            <person name="Gilroy R."/>
        </authorList>
    </citation>
    <scope>NUCLEOTIDE SEQUENCE</scope>
    <source>
        <strain evidence="4">ChiHecec2B26-7398</strain>
    </source>
</reference>
<keyword evidence="1" id="KW-0560">Oxidoreductase</keyword>
<dbReference type="InterPro" id="IPR006140">
    <property type="entry name" value="D-isomer_DH_NAD-bd"/>
</dbReference>
<dbReference type="EMBL" id="DXEI01000089">
    <property type="protein sequence ID" value="HIX94992.1"/>
    <property type="molecule type" value="Genomic_DNA"/>
</dbReference>
<dbReference type="GO" id="GO:0016491">
    <property type="term" value="F:oxidoreductase activity"/>
    <property type="evidence" value="ECO:0007669"/>
    <property type="project" value="UniProtKB-KW"/>
</dbReference>